<dbReference type="EMBL" id="JAVRFI010000008">
    <property type="protein sequence ID" value="MDT0450526.1"/>
    <property type="molecule type" value="Genomic_DNA"/>
</dbReference>
<proteinExistence type="predicted"/>
<evidence type="ECO:0000313" key="2">
    <source>
        <dbReference type="Proteomes" id="UP001180531"/>
    </source>
</evidence>
<organism evidence="1 2">
    <name type="scientific">Streptomyces hesseae</name>
    <dbReference type="NCBI Taxonomy" id="3075519"/>
    <lineage>
        <taxon>Bacteria</taxon>
        <taxon>Bacillati</taxon>
        <taxon>Actinomycetota</taxon>
        <taxon>Actinomycetes</taxon>
        <taxon>Kitasatosporales</taxon>
        <taxon>Streptomycetaceae</taxon>
        <taxon>Streptomyces</taxon>
    </lineage>
</organism>
<name>A0ABU2SPH1_9ACTN</name>
<gene>
    <name evidence="1" type="ORF">RM609_15805</name>
</gene>
<comment type="caution">
    <text evidence="1">The sequence shown here is derived from an EMBL/GenBank/DDBJ whole genome shotgun (WGS) entry which is preliminary data.</text>
</comment>
<evidence type="ECO:0008006" key="3">
    <source>
        <dbReference type="Google" id="ProtNLM"/>
    </source>
</evidence>
<keyword evidence="2" id="KW-1185">Reference proteome</keyword>
<dbReference type="Proteomes" id="UP001180531">
    <property type="component" value="Unassembled WGS sequence"/>
</dbReference>
<protein>
    <recommendedName>
        <fullName evidence="3">Transposase</fullName>
    </recommendedName>
</protein>
<evidence type="ECO:0000313" key="1">
    <source>
        <dbReference type="EMBL" id="MDT0450526.1"/>
    </source>
</evidence>
<accession>A0ABU2SPH1</accession>
<sequence length="161" mass="19008">MGLRDRLLGTTYPENDVVPRSAAEVRESLLAIDGTDTPYRIRKANPSEKADVVAEWWIPPRSSTREQVDRRLRIRMRLDPHGREVRILQEQWTSTRQGLSGSHEYSRGWGFAVEREWAYERGPDGRRRKIETYRLDTREMRNTLRKVVLSAGWTWRGVFRL</sequence>
<dbReference type="RefSeq" id="WP_311611400.1">
    <property type="nucleotide sequence ID" value="NZ_JAVRFI010000008.1"/>
</dbReference>
<reference evidence="1" key="1">
    <citation type="submission" date="2024-05" db="EMBL/GenBank/DDBJ databases">
        <title>30 novel species of actinomycetes from the DSMZ collection.</title>
        <authorList>
            <person name="Nouioui I."/>
        </authorList>
    </citation>
    <scope>NUCLEOTIDE SEQUENCE</scope>
    <source>
        <strain evidence="1">DSM 40473</strain>
    </source>
</reference>